<feature type="compositionally biased region" description="Pro residues" evidence="2">
    <location>
        <begin position="345"/>
        <end position="357"/>
    </location>
</feature>
<evidence type="ECO:0000256" key="1">
    <source>
        <dbReference type="SAM" id="Coils"/>
    </source>
</evidence>
<dbReference type="InterPro" id="IPR025554">
    <property type="entry name" value="DUF4140"/>
</dbReference>
<evidence type="ECO:0000313" key="5">
    <source>
        <dbReference type="EMBL" id="TKD12841.1"/>
    </source>
</evidence>
<evidence type="ECO:0000259" key="4">
    <source>
        <dbReference type="Pfam" id="PF13600"/>
    </source>
</evidence>
<dbReference type="OrthoDB" id="580912at2"/>
<dbReference type="RefSeq" id="WP_136927479.1">
    <property type="nucleotide sequence ID" value="NZ_SSMQ01000002.1"/>
</dbReference>
<dbReference type="AlphaFoldDB" id="A0A4U1JJE7"/>
<feature type="domain" description="DUF4140" evidence="4">
    <location>
        <begin position="13"/>
        <end position="109"/>
    </location>
</feature>
<comment type="caution">
    <text evidence="5">The sequence shown here is derived from an EMBL/GenBank/DDBJ whole genome shotgun (WGS) entry which is preliminary data.</text>
</comment>
<feature type="region of interest" description="Disordered" evidence="2">
    <location>
        <begin position="497"/>
        <end position="525"/>
    </location>
</feature>
<reference evidence="5 6" key="1">
    <citation type="submission" date="2019-04" db="EMBL/GenBank/DDBJ databases">
        <authorList>
            <person name="Li Y."/>
            <person name="Wang J."/>
        </authorList>
    </citation>
    <scope>NUCLEOTIDE SEQUENCE [LARGE SCALE GENOMIC DNA]</scope>
    <source>
        <strain evidence="5 6">DSM 14668</strain>
    </source>
</reference>
<feature type="region of interest" description="Disordered" evidence="2">
    <location>
        <begin position="407"/>
        <end position="431"/>
    </location>
</feature>
<feature type="compositionally biased region" description="Low complexity" evidence="2">
    <location>
        <begin position="324"/>
        <end position="344"/>
    </location>
</feature>
<evidence type="ECO:0000313" key="6">
    <source>
        <dbReference type="Proteomes" id="UP000309215"/>
    </source>
</evidence>
<dbReference type="Proteomes" id="UP000309215">
    <property type="component" value="Unassembled WGS sequence"/>
</dbReference>
<feature type="domain" description="DUF4139" evidence="3">
    <location>
        <begin position="206"/>
        <end position="691"/>
    </location>
</feature>
<dbReference type="PANTHER" id="PTHR31005">
    <property type="entry name" value="DUF4139 DOMAIN-CONTAINING PROTEIN"/>
    <property type="match status" value="1"/>
</dbReference>
<protein>
    <submittedName>
        <fullName evidence="5">DUF4139 domain-containing protein</fullName>
    </submittedName>
</protein>
<evidence type="ECO:0000256" key="2">
    <source>
        <dbReference type="SAM" id="MobiDB-lite"/>
    </source>
</evidence>
<feature type="compositionally biased region" description="Basic and acidic residues" evidence="2">
    <location>
        <begin position="455"/>
        <end position="474"/>
    </location>
</feature>
<dbReference type="EMBL" id="SSMQ01000002">
    <property type="protein sequence ID" value="TKD12841.1"/>
    <property type="molecule type" value="Genomic_DNA"/>
</dbReference>
<feature type="region of interest" description="Disordered" evidence="2">
    <location>
        <begin position="310"/>
        <end position="360"/>
    </location>
</feature>
<dbReference type="Pfam" id="PF13598">
    <property type="entry name" value="DUF4139"/>
    <property type="match status" value="1"/>
</dbReference>
<feature type="coiled-coil region" evidence="1">
    <location>
        <begin position="146"/>
        <end position="173"/>
    </location>
</feature>
<name>A0A4U1JJE7_9BACT</name>
<feature type="region of interest" description="Disordered" evidence="2">
    <location>
        <begin position="447"/>
        <end position="485"/>
    </location>
</feature>
<sequence>MTSLALGSHIRRVVVHARGALVTRVVTLPTALPSEPCELVVPGVTPLSEPSSFRALAKGAREVVSVGARFVVPEGPAKTGSARERLRVLEAERDALNDTRTHVTGRRNLLAGLSFDLGMDRRLRQANPRVRIEDALATSRLAQEELAVLDARLAETEASLERVQRAIDAARLAESQASVEERAGSSRPTLACHVRLGAGQGAIEALEIEYVVLAARWWPTYKAWLTKNATRVRLELDALVVQDSGEDWKDVELSLSTADLVHDARLPELQSLRFGRAQPPAKRGYRPPPPGLDAMFESYDAAMAKLPRAVENIPAPPPPPRPLRPGVAAPPRAGVVPQPQSAAAPSPPPGFGPPMDMPAPAAAMPRAAMPMPARSAPAPAKKAAAAREEGEVLYSLAATLGGYGGSGDSLEETRGGAYDESAPLPPSEPDDSWLEFDALVLAPVDDKPRRGRLGRVPDDASRREASAARERIEHLPSPARTQDPLVSRGRFDHRYDAEGRGDVPSNGRPHRVHVKVGEGPASPRFRAVPRESTEVYREARIENPLGAPLCAGPVDVFLEGALVTTAEIAAVDRGGYVQVGLGVEERVRIARNARIDESSAGLLGGSTVVDHHVTVDLTSSLGVPIHVEVLERIPVTDDKDVTVKLTSAEPEPEVYEQADIGAPVRGGRRFRVEVPAGGKSKITYAYRIKLPAKSEIVGGNRRE</sequence>
<proteinExistence type="predicted"/>
<organism evidence="5 6">
    <name type="scientific">Polyangium fumosum</name>
    <dbReference type="NCBI Taxonomy" id="889272"/>
    <lineage>
        <taxon>Bacteria</taxon>
        <taxon>Pseudomonadati</taxon>
        <taxon>Myxococcota</taxon>
        <taxon>Polyangia</taxon>
        <taxon>Polyangiales</taxon>
        <taxon>Polyangiaceae</taxon>
        <taxon>Polyangium</taxon>
    </lineage>
</organism>
<accession>A0A4U1JJE7</accession>
<keyword evidence="1" id="KW-0175">Coiled coil</keyword>
<evidence type="ECO:0000259" key="3">
    <source>
        <dbReference type="Pfam" id="PF13598"/>
    </source>
</evidence>
<feature type="compositionally biased region" description="Pro residues" evidence="2">
    <location>
        <begin position="314"/>
        <end position="323"/>
    </location>
</feature>
<dbReference type="Pfam" id="PF13600">
    <property type="entry name" value="DUF4140"/>
    <property type="match status" value="1"/>
</dbReference>
<dbReference type="InterPro" id="IPR011935">
    <property type="entry name" value="CHP02231"/>
</dbReference>
<gene>
    <name evidence="5" type="ORF">E8A74_03585</name>
</gene>
<keyword evidence="6" id="KW-1185">Reference proteome</keyword>
<dbReference type="InterPro" id="IPR037291">
    <property type="entry name" value="DUF4139"/>
</dbReference>
<dbReference type="PANTHER" id="PTHR31005:SF8">
    <property type="entry name" value="DUF4139 DOMAIN-CONTAINING PROTEIN"/>
    <property type="match status" value="1"/>
</dbReference>